<evidence type="ECO:0000256" key="2">
    <source>
        <dbReference type="ARBA" id="ARBA00012534"/>
    </source>
</evidence>
<dbReference type="OrthoDB" id="9816309at2"/>
<dbReference type="Pfam" id="PF02518">
    <property type="entry name" value="HATPase_c"/>
    <property type="match status" value="1"/>
</dbReference>
<dbReference type="PRINTS" id="PR00996">
    <property type="entry name" value="CHERMTFRASE"/>
</dbReference>
<dbReference type="SUPFAM" id="SSF47757">
    <property type="entry name" value="Chemotaxis receptor methyltransferase CheR, N-terminal domain"/>
    <property type="match status" value="1"/>
</dbReference>
<evidence type="ECO:0000256" key="5">
    <source>
        <dbReference type="ARBA" id="ARBA00022691"/>
    </source>
</evidence>
<dbReference type="Gene3D" id="3.40.50.180">
    <property type="entry name" value="Methylesterase CheB, C-terminal domain"/>
    <property type="match status" value="1"/>
</dbReference>
<dbReference type="InterPro" id="IPR035909">
    <property type="entry name" value="CheB_C"/>
</dbReference>
<dbReference type="GO" id="GO:0005737">
    <property type="term" value="C:cytoplasm"/>
    <property type="evidence" value="ECO:0007669"/>
    <property type="project" value="InterPro"/>
</dbReference>
<dbReference type="AlphaFoldDB" id="A0A085ZE17"/>
<dbReference type="Gene3D" id="1.10.287.130">
    <property type="match status" value="1"/>
</dbReference>
<dbReference type="Pfam" id="PF01339">
    <property type="entry name" value="CheB_methylest"/>
    <property type="match status" value="1"/>
</dbReference>
<keyword evidence="4" id="KW-0808">Transferase</keyword>
<dbReference type="GO" id="GO:0006355">
    <property type="term" value="P:regulation of DNA-templated transcription"/>
    <property type="evidence" value="ECO:0007669"/>
    <property type="project" value="InterPro"/>
</dbReference>
<evidence type="ECO:0000256" key="1">
    <source>
        <dbReference type="ARBA" id="ARBA00001541"/>
    </source>
</evidence>
<dbReference type="SUPFAM" id="SSF55785">
    <property type="entry name" value="PYP-like sensor domain (PAS domain)"/>
    <property type="match status" value="1"/>
</dbReference>
<comment type="caution">
    <text evidence="11">The sequence shown here is derived from an EMBL/GenBank/DDBJ whole genome shotgun (WGS) entry which is preliminary data.</text>
</comment>
<comment type="catalytic activity">
    <reaction evidence="1">
        <text>L-glutamyl-[protein] + S-adenosyl-L-methionine = [protein]-L-glutamate 5-O-methyl ester + S-adenosyl-L-homocysteine</text>
        <dbReference type="Rhea" id="RHEA:24452"/>
        <dbReference type="Rhea" id="RHEA-COMP:10208"/>
        <dbReference type="Rhea" id="RHEA-COMP:10311"/>
        <dbReference type="ChEBI" id="CHEBI:29973"/>
        <dbReference type="ChEBI" id="CHEBI:57856"/>
        <dbReference type="ChEBI" id="CHEBI:59789"/>
        <dbReference type="ChEBI" id="CHEBI:82795"/>
        <dbReference type="EC" id="2.1.1.80"/>
    </reaction>
</comment>
<dbReference type="Pfam" id="PF00989">
    <property type="entry name" value="PAS"/>
    <property type="match status" value="1"/>
</dbReference>
<dbReference type="InterPro" id="IPR022641">
    <property type="entry name" value="CheR_N"/>
</dbReference>
<feature type="domain" description="CheR-type methyltransferase" evidence="10">
    <location>
        <begin position="216"/>
        <end position="479"/>
    </location>
</feature>
<feature type="coiled-coil region" evidence="7">
    <location>
        <begin position="823"/>
        <end position="850"/>
    </location>
</feature>
<accession>A0A085ZE17</accession>
<dbReference type="Pfam" id="PF03705">
    <property type="entry name" value="CheR_N"/>
    <property type="match status" value="1"/>
</dbReference>
<dbReference type="EMBL" id="JPRL01000004">
    <property type="protein sequence ID" value="KFF02681.1"/>
    <property type="molecule type" value="Genomic_DNA"/>
</dbReference>
<dbReference type="PANTHER" id="PTHR24422:SF10">
    <property type="entry name" value="CHEMOTAXIS PROTEIN METHYLTRANSFERASE 2"/>
    <property type="match status" value="1"/>
</dbReference>
<dbReference type="InterPro" id="IPR029063">
    <property type="entry name" value="SAM-dependent_MTases_sf"/>
</dbReference>
<evidence type="ECO:0000256" key="4">
    <source>
        <dbReference type="ARBA" id="ARBA00022679"/>
    </source>
</evidence>
<dbReference type="Gene3D" id="3.30.450.20">
    <property type="entry name" value="PAS domain"/>
    <property type="match status" value="1"/>
</dbReference>
<dbReference type="InterPro" id="IPR050903">
    <property type="entry name" value="Bact_Chemotaxis_MeTrfase"/>
</dbReference>
<evidence type="ECO:0000313" key="11">
    <source>
        <dbReference type="EMBL" id="KFF02681.1"/>
    </source>
</evidence>
<dbReference type="SUPFAM" id="SSF53335">
    <property type="entry name" value="S-adenosyl-L-methionine-dependent methyltransferases"/>
    <property type="match status" value="1"/>
</dbReference>
<dbReference type="SUPFAM" id="SSF52738">
    <property type="entry name" value="Methylesterase CheB, C-terminal domain"/>
    <property type="match status" value="1"/>
</dbReference>
<dbReference type="SMART" id="SM00138">
    <property type="entry name" value="MeTrc"/>
    <property type="match status" value="1"/>
</dbReference>
<dbReference type="eggNOG" id="COG1352">
    <property type="taxonomic scope" value="Bacteria"/>
</dbReference>
<keyword evidence="7" id="KW-0175">Coiled coil</keyword>
<protein>
    <recommendedName>
        <fullName evidence="2">protein-glutamate O-methyltransferase</fullName>
        <ecNumber evidence="2">2.1.1.80</ecNumber>
    </recommendedName>
</protein>
<dbReference type="Gene3D" id="3.30.565.10">
    <property type="entry name" value="Histidine kinase-like ATPase, C-terminal domain"/>
    <property type="match status" value="1"/>
</dbReference>
<dbReference type="InterPro" id="IPR022642">
    <property type="entry name" value="CheR_C"/>
</dbReference>
<keyword evidence="5" id="KW-0949">S-adenosyl-L-methionine</keyword>
<dbReference type="InterPro" id="IPR000780">
    <property type="entry name" value="CheR_MeTrfase"/>
</dbReference>
<evidence type="ECO:0000259" key="9">
    <source>
        <dbReference type="PROSITE" id="PS50122"/>
    </source>
</evidence>
<dbReference type="InterPro" id="IPR036097">
    <property type="entry name" value="HisK_dim/P_sf"/>
</dbReference>
<evidence type="ECO:0000256" key="6">
    <source>
        <dbReference type="PROSITE-ProRule" id="PRU00050"/>
    </source>
</evidence>
<dbReference type="GO" id="GO:0000156">
    <property type="term" value="F:phosphorelay response regulator activity"/>
    <property type="evidence" value="ECO:0007669"/>
    <property type="project" value="InterPro"/>
</dbReference>
<keyword evidence="3" id="KW-0489">Methyltransferase</keyword>
<sequence>MDTSEVKSNQITNLHFPVVGIGTAYSEIDLLKKIIADVPTDSGAAFLIIENLAGQQHSNLTEMLLEHSKIPVHEVVNILELHPNTIYVIPQNNFLVLDEGILKLEPSTRSSKTTNSLDMFYDAIAHKYQSYAVGLLLSWSSLDCSAGLKKLKEFGGATISAVSKSGFSLDETISEFIDYFTTSEDTVSKLLEIKNSYLENYAYEEKEISAFDEDIYNSIINIIFLKTGTNFHNYKHQTLRRRIAKRMVLTKQESAAKYLTLLKNNSGEQDLLYNDFLISVTYFFRDQQFFDSLPKTVFPSLIENAAGKEIRIWSAGCSTGEEVYSLAIILDEYLQNTNNQDFTVKLFASDLSEKCIEKSRAGVYTLQDLKNINDKRKAKYFTKKDSGYHINKSIRNNCIFAVHDLSKDFPFSRIDFILCRNVLIYFNPELQNQVLSSFHYALREKGFLFLGRAETAQNVKNLFAAVDKKEKIYVRKDASVHSMPYILPNADDKIKNTIASTASSLRKDFKKITADILLEEFSPVAVLINEDFEILHFHGDTSSFLQPPTGKPSFNIINMVHHEIRYELTNAILKARNEKKNIECSNISVKNQSYLTCFEVVNIASHAELLLVIFNRKPIVELTHQKNGVTNTEKELSLLHEDFKQLTEEQQIYFEELRTTNEELLRRTEELQLLNEQLEVSAEELLSNNEELLCTNDELQKSRHELSSMRNFYESIVKTIKEPLLIIDKNFIVRNANPAFYSYFRTQEEQTEGFSIFELENSQWNSPQIKENILTKIRRNEIVENIKIEFNLHSGRKKTMLVNAAPIVDSIPEGMMLIAMEDITDLEESNESLKTKNTELESNNKQLESFTLAASNNLLEPIRKIYMFGKKITDTESGLSDSGNHNLKRLLHTAVNMNQLIEDLINFSKINFTEKKFKKTDLNLIIKKVLADLKTIIKERNATITADAFPSMNIISWQIHLLFTHLITNAVKYSKQDNEVQIKISVSYPEIEEFNSIDVDPYTDYIKITVSDNGKGFNKDYEKLIFDPFYKLQGDESQYGTGLGLTLVKQIVGNHKGFVNASSNPGEGTSINIYLPLETSLLKSYSEN</sequence>
<dbReference type="PROSITE" id="PS50123">
    <property type="entry name" value="CHER"/>
    <property type="match status" value="1"/>
</dbReference>
<dbReference type="GO" id="GO:0008983">
    <property type="term" value="F:protein-glutamate O-methyltransferase activity"/>
    <property type="evidence" value="ECO:0007669"/>
    <property type="project" value="UniProtKB-EC"/>
</dbReference>
<feature type="domain" description="CheB-type methylesterase" evidence="9">
    <location>
        <begin position="18"/>
        <end position="165"/>
    </location>
</feature>
<evidence type="ECO:0000256" key="3">
    <source>
        <dbReference type="ARBA" id="ARBA00022603"/>
    </source>
</evidence>
<dbReference type="InterPro" id="IPR000673">
    <property type="entry name" value="Sig_transdc_resp-reg_Me-estase"/>
</dbReference>
<dbReference type="STRING" id="362418.IW19_23755"/>
<dbReference type="GO" id="GO:0008984">
    <property type="term" value="F:protein-glutamate methylesterase activity"/>
    <property type="evidence" value="ECO:0007669"/>
    <property type="project" value="InterPro"/>
</dbReference>
<dbReference type="CDD" id="cd00075">
    <property type="entry name" value="HATPase"/>
    <property type="match status" value="1"/>
</dbReference>
<evidence type="ECO:0000313" key="12">
    <source>
        <dbReference type="Proteomes" id="UP000028715"/>
    </source>
</evidence>
<dbReference type="InterPro" id="IPR003594">
    <property type="entry name" value="HATPase_dom"/>
</dbReference>
<dbReference type="RefSeq" id="WP_035690018.1">
    <property type="nucleotide sequence ID" value="NZ_JPRL01000004.1"/>
</dbReference>
<dbReference type="InterPro" id="IPR035965">
    <property type="entry name" value="PAS-like_dom_sf"/>
</dbReference>
<dbReference type="InterPro" id="IPR005467">
    <property type="entry name" value="His_kinase_dom"/>
</dbReference>
<dbReference type="Proteomes" id="UP000028715">
    <property type="component" value="Unassembled WGS sequence"/>
</dbReference>
<gene>
    <name evidence="11" type="ORF">IW19_23755</name>
</gene>
<dbReference type="PROSITE" id="PS50109">
    <property type="entry name" value="HIS_KIN"/>
    <property type="match status" value="1"/>
</dbReference>
<dbReference type="InterPro" id="IPR000014">
    <property type="entry name" value="PAS"/>
</dbReference>
<dbReference type="InterPro" id="IPR013767">
    <property type="entry name" value="PAS_fold"/>
</dbReference>
<name>A0A085ZE17_9FLAO</name>
<dbReference type="eggNOG" id="COG4251">
    <property type="taxonomic scope" value="Bacteria"/>
</dbReference>
<dbReference type="Gene3D" id="1.10.155.10">
    <property type="entry name" value="Chemotaxis receptor methyltransferase CheR, N-terminal domain"/>
    <property type="match status" value="1"/>
</dbReference>
<dbReference type="EC" id="2.1.1.80" evidence="2"/>
<evidence type="ECO:0000259" key="10">
    <source>
        <dbReference type="PROSITE" id="PS50123"/>
    </source>
</evidence>
<dbReference type="GO" id="GO:0006935">
    <property type="term" value="P:chemotaxis"/>
    <property type="evidence" value="ECO:0007669"/>
    <property type="project" value="InterPro"/>
</dbReference>
<organism evidence="11 12">
    <name type="scientific">Flavobacterium reichenbachii</name>
    <dbReference type="NCBI Taxonomy" id="362418"/>
    <lineage>
        <taxon>Bacteria</taxon>
        <taxon>Pseudomonadati</taxon>
        <taxon>Bacteroidota</taxon>
        <taxon>Flavobacteriia</taxon>
        <taxon>Flavobacteriales</taxon>
        <taxon>Flavobacteriaceae</taxon>
        <taxon>Flavobacterium</taxon>
    </lineage>
</organism>
<dbReference type="InterPro" id="IPR036890">
    <property type="entry name" value="HATPase_C_sf"/>
</dbReference>
<comment type="caution">
    <text evidence="6">Lacks conserved residue(s) required for the propagation of feature annotation.</text>
</comment>
<dbReference type="Pfam" id="PF01739">
    <property type="entry name" value="CheR"/>
    <property type="match status" value="1"/>
</dbReference>
<feature type="coiled-coil region" evidence="7">
    <location>
        <begin position="629"/>
        <end position="702"/>
    </location>
</feature>
<evidence type="ECO:0000259" key="8">
    <source>
        <dbReference type="PROSITE" id="PS50109"/>
    </source>
</evidence>
<proteinExistence type="predicted"/>
<feature type="domain" description="Histidine kinase" evidence="8">
    <location>
        <begin position="853"/>
        <end position="1079"/>
    </location>
</feature>
<dbReference type="NCBIfam" id="TIGR00229">
    <property type="entry name" value="sensory_box"/>
    <property type="match status" value="1"/>
</dbReference>
<dbReference type="SUPFAM" id="SSF55874">
    <property type="entry name" value="ATPase domain of HSP90 chaperone/DNA topoisomerase II/histidine kinase"/>
    <property type="match status" value="1"/>
</dbReference>
<dbReference type="Gene3D" id="3.40.50.150">
    <property type="entry name" value="Vaccinia Virus protein VP39"/>
    <property type="match status" value="1"/>
</dbReference>
<keyword evidence="12" id="KW-1185">Reference proteome</keyword>
<dbReference type="InterPro" id="IPR036804">
    <property type="entry name" value="CheR_N_sf"/>
</dbReference>
<dbReference type="SMART" id="SM00387">
    <property type="entry name" value="HATPase_c"/>
    <property type="match status" value="1"/>
</dbReference>
<dbReference type="PANTHER" id="PTHR24422">
    <property type="entry name" value="CHEMOTAXIS PROTEIN METHYLTRANSFERASE"/>
    <property type="match status" value="1"/>
</dbReference>
<evidence type="ECO:0000256" key="7">
    <source>
        <dbReference type="SAM" id="Coils"/>
    </source>
</evidence>
<dbReference type="PROSITE" id="PS50122">
    <property type="entry name" value="CHEB"/>
    <property type="match status" value="1"/>
</dbReference>
<dbReference type="GO" id="GO:0032259">
    <property type="term" value="P:methylation"/>
    <property type="evidence" value="ECO:0007669"/>
    <property type="project" value="UniProtKB-KW"/>
</dbReference>
<dbReference type="GO" id="GO:0000155">
    <property type="term" value="F:phosphorelay sensor kinase activity"/>
    <property type="evidence" value="ECO:0007669"/>
    <property type="project" value="InterPro"/>
</dbReference>
<dbReference type="SUPFAM" id="SSF47384">
    <property type="entry name" value="Homodimeric domain of signal transducing histidine kinase"/>
    <property type="match status" value="1"/>
</dbReference>
<reference evidence="11 12" key="1">
    <citation type="submission" date="2014-07" db="EMBL/GenBank/DDBJ databases">
        <title>Genome of Flavobacterium reichenbachii LMG 25512.</title>
        <authorList>
            <person name="Stropko S.J."/>
            <person name="Pipes S.E."/>
            <person name="Newman J.D."/>
        </authorList>
    </citation>
    <scope>NUCLEOTIDE SEQUENCE [LARGE SCALE GENOMIC DNA]</scope>
    <source>
        <strain evidence="11 12">LMG 25512</strain>
    </source>
</reference>